<dbReference type="AlphaFoldDB" id="A0AAX6BL15"/>
<dbReference type="RefSeq" id="WP_182421501.1">
    <property type="nucleotide sequence ID" value="NZ_BSYK01000001.1"/>
</dbReference>
<evidence type="ECO:0000256" key="1">
    <source>
        <dbReference type="SAM" id="Phobius"/>
    </source>
</evidence>
<gene>
    <name evidence="2" type="ORF">ShirakiTB12_28820</name>
</gene>
<proteinExistence type="predicted"/>
<evidence type="ECO:0000313" key="3">
    <source>
        <dbReference type="Proteomes" id="UP001165240"/>
    </source>
</evidence>
<dbReference type="EMBL" id="BSYK01000001">
    <property type="protein sequence ID" value="GMG74414.1"/>
    <property type="molecule type" value="Genomic_DNA"/>
</dbReference>
<evidence type="ECO:0008006" key="4">
    <source>
        <dbReference type="Google" id="ProtNLM"/>
    </source>
</evidence>
<sequence>MNEKWILVLFISPFLLLQSFLLFINAKKRGAHPWFWGIWGLIQIPMPTLFYWFFIIWLPARKKKGDINE</sequence>
<keyword evidence="1" id="KW-0472">Membrane</keyword>
<comment type="caution">
    <text evidence="2">The sequence shown here is derived from an EMBL/GenBank/DDBJ whole genome shotgun (WGS) entry which is preliminary data.</text>
</comment>
<feature type="transmembrane region" description="Helical" evidence="1">
    <location>
        <begin position="36"/>
        <end position="58"/>
    </location>
</feature>
<organism evidence="2 3">
    <name type="scientific">Priestia megaterium</name>
    <name type="common">Bacillus megaterium</name>
    <dbReference type="NCBI Taxonomy" id="1404"/>
    <lineage>
        <taxon>Bacteria</taxon>
        <taxon>Bacillati</taxon>
        <taxon>Bacillota</taxon>
        <taxon>Bacilli</taxon>
        <taxon>Bacillales</taxon>
        <taxon>Bacillaceae</taxon>
        <taxon>Priestia</taxon>
    </lineage>
</organism>
<keyword evidence="1" id="KW-1133">Transmembrane helix</keyword>
<evidence type="ECO:0000313" key="2">
    <source>
        <dbReference type="EMBL" id="GMG74414.1"/>
    </source>
</evidence>
<protein>
    <recommendedName>
        <fullName evidence="4">Transcriptional regulator</fullName>
    </recommendedName>
</protein>
<keyword evidence="1" id="KW-0812">Transmembrane</keyword>
<accession>A0AAX6BL15</accession>
<dbReference type="Proteomes" id="UP001165240">
    <property type="component" value="Unassembled WGS sequence"/>
</dbReference>
<name>A0AAX6BL15_PRIMG</name>
<feature type="transmembrane region" description="Helical" evidence="1">
    <location>
        <begin position="5"/>
        <end position="24"/>
    </location>
</feature>
<reference evidence="2" key="1">
    <citation type="journal article" date="2024" name="Appl Microbiol">
        <title>Effect of kuratsuki Bacillus and Priestia on Taste of Sake.</title>
        <authorList>
            <person name="Kobayashi K."/>
            <person name="Nishida H."/>
        </authorList>
    </citation>
    <scope>NUCLEOTIDE SEQUENCE</scope>
    <source>
        <strain evidence="2">B-12</strain>
    </source>
</reference>